<keyword evidence="5" id="KW-0326">Glycosidase</keyword>
<name>A0A7F5R3K6_AGRPL</name>
<dbReference type="PROSITE" id="PS00653">
    <property type="entry name" value="GLYCOSYL_HYDROL_F1_2"/>
    <property type="match status" value="1"/>
</dbReference>
<evidence type="ECO:0000256" key="6">
    <source>
        <dbReference type="RuleBase" id="RU003690"/>
    </source>
</evidence>
<dbReference type="OrthoDB" id="65569at2759"/>
<evidence type="ECO:0000256" key="1">
    <source>
        <dbReference type="ARBA" id="ARBA00010838"/>
    </source>
</evidence>
<dbReference type="GO" id="GO:0005975">
    <property type="term" value="P:carbohydrate metabolic process"/>
    <property type="evidence" value="ECO:0007669"/>
    <property type="project" value="InterPro"/>
</dbReference>
<evidence type="ECO:0000256" key="7">
    <source>
        <dbReference type="SAM" id="SignalP"/>
    </source>
</evidence>
<dbReference type="PANTHER" id="PTHR10353">
    <property type="entry name" value="GLYCOSYL HYDROLASE"/>
    <property type="match status" value="1"/>
</dbReference>
<dbReference type="InterPro" id="IPR001360">
    <property type="entry name" value="Glyco_hydro_1"/>
</dbReference>
<evidence type="ECO:0000256" key="5">
    <source>
        <dbReference type="ARBA" id="ARBA00023295"/>
    </source>
</evidence>
<dbReference type="InParanoid" id="A0A7F5R3K6"/>
<dbReference type="SUPFAM" id="SSF51445">
    <property type="entry name" value="(Trans)glycosidases"/>
    <property type="match status" value="1"/>
</dbReference>
<feature type="chain" id="PRO_5028832800" evidence="7">
    <location>
        <begin position="23"/>
        <end position="502"/>
    </location>
</feature>
<reference evidence="9" key="1">
    <citation type="submission" date="2025-08" db="UniProtKB">
        <authorList>
            <consortium name="RefSeq"/>
        </authorList>
    </citation>
    <scope>IDENTIFICATION</scope>
    <source>
        <tissue evidence="9">Entire body</tissue>
    </source>
</reference>
<dbReference type="Pfam" id="PF00232">
    <property type="entry name" value="Glyco_hydro_1"/>
    <property type="match status" value="1"/>
</dbReference>
<protein>
    <submittedName>
        <fullName evidence="9">Myrosinase 1-like</fullName>
    </submittedName>
</protein>
<dbReference type="Proteomes" id="UP000192223">
    <property type="component" value="Unplaced"/>
</dbReference>
<evidence type="ECO:0000313" key="9">
    <source>
        <dbReference type="RefSeq" id="XP_025830222.1"/>
    </source>
</evidence>
<dbReference type="AlphaFoldDB" id="A0A7F5R3K6"/>
<dbReference type="PRINTS" id="PR00131">
    <property type="entry name" value="GLHYDRLASE1"/>
</dbReference>
<keyword evidence="3" id="KW-0378">Hydrolase</keyword>
<dbReference type="RefSeq" id="XP_025830222.1">
    <property type="nucleotide sequence ID" value="XM_025974437.1"/>
</dbReference>
<dbReference type="GeneID" id="108740897"/>
<sequence length="502" mass="58205">MFGSLYLLLFVLLVELLWWSIAIQLNPSRFPRDFLFGTATSAYQIEGAWNVSGKGESIWDHLTHNYPSMIIDQSNGDVACKSYYKMDEDLEILKDLGVDFYRFSISWTRLLPTGYSTYINEDGLQYYNRLLNLLKRNNIKAMVTIYHWDLPQVLQEHGGWTNSSIIDVYVDYARVLFELFGDRVHTWITFNEPYQICREGYGSDRKAPALNNSGISDYICGYNLLRAHAKAFHLYNNTYRRVQKAKIGITVQAPWAEPATSREGDVQAANRLMQFRMVYASNLRSALEGYNSSRLPQFTSKEIEYIKGTSDFFGLNHYTSVMGAELPFVIPAALGTSFAYDLNLTYFYNTSWPSDTDWLKVVPWGLEKLLLFIKEEYDNPDIYITENGYADRETLNDYARLTYHRDYLNATLNAMAQGASVKVYTAWTLMDNFEWMAGYTERFGLVHIDYESENRTRTYKRSAYFMKHVFKRRRITGFGSRSGKLKTGVSCLIVTLLFSLWI</sequence>
<evidence type="ECO:0000313" key="8">
    <source>
        <dbReference type="Proteomes" id="UP000192223"/>
    </source>
</evidence>
<evidence type="ECO:0000256" key="4">
    <source>
        <dbReference type="ARBA" id="ARBA00023180"/>
    </source>
</evidence>
<comment type="similarity">
    <text evidence="1 6">Belongs to the glycosyl hydrolase 1 family.</text>
</comment>
<dbReference type="KEGG" id="apln:108740897"/>
<comment type="subunit">
    <text evidence="2">Homodimer.</text>
</comment>
<organism evidence="8 9">
    <name type="scientific">Agrilus planipennis</name>
    <name type="common">Emerald ash borer</name>
    <name type="synonym">Agrilus marcopoli</name>
    <dbReference type="NCBI Taxonomy" id="224129"/>
    <lineage>
        <taxon>Eukaryota</taxon>
        <taxon>Metazoa</taxon>
        <taxon>Ecdysozoa</taxon>
        <taxon>Arthropoda</taxon>
        <taxon>Hexapoda</taxon>
        <taxon>Insecta</taxon>
        <taxon>Pterygota</taxon>
        <taxon>Neoptera</taxon>
        <taxon>Endopterygota</taxon>
        <taxon>Coleoptera</taxon>
        <taxon>Polyphaga</taxon>
        <taxon>Elateriformia</taxon>
        <taxon>Buprestoidea</taxon>
        <taxon>Buprestidae</taxon>
        <taxon>Agrilinae</taxon>
        <taxon>Agrilus</taxon>
    </lineage>
</organism>
<keyword evidence="8" id="KW-1185">Reference proteome</keyword>
<proteinExistence type="inferred from homology"/>
<evidence type="ECO:0000256" key="2">
    <source>
        <dbReference type="ARBA" id="ARBA00011738"/>
    </source>
</evidence>
<dbReference type="FunFam" id="3.20.20.80:FF:000013">
    <property type="entry name" value="lactase-phlorizin hydrolase"/>
    <property type="match status" value="1"/>
</dbReference>
<dbReference type="PANTHER" id="PTHR10353:SF36">
    <property type="entry name" value="LP05116P"/>
    <property type="match status" value="1"/>
</dbReference>
<keyword evidence="7" id="KW-0732">Signal</keyword>
<accession>A0A7F5R3K6</accession>
<dbReference type="Gene3D" id="3.20.20.80">
    <property type="entry name" value="Glycosidases"/>
    <property type="match status" value="1"/>
</dbReference>
<dbReference type="InterPro" id="IPR017853">
    <property type="entry name" value="GH"/>
</dbReference>
<gene>
    <name evidence="9" type="primary">LOC108740897</name>
</gene>
<evidence type="ECO:0000256" key="3">
    <source>
        <dbReference type="ARBA" id="ARBA00022801"/>
    </source>
</evidence>
<keyword evidence="4" id="KW-0325">Glycoprotein</keyword>
<dbReference type="InterPro" id="IPR033132">
    <property type="entry name" value="GH_1_N_CS"/>
</dbReference>
<feature type="signal peptide" evidence="7">
    <location>
        <begin position="1"/>
        <end position="22"/>
    </location>
</feature>
<dbReference type="GO" id="GO:0008422">
    <property type="term" value="F:beta-glucosidase activity"/>
    <property type="evidence" value="ECO:0007669"/>
    <property type="project" value="TreeGrafter"/>
</dbReference>